<name>A0A8H7IFD4_9AGAM</name>
<dbReference type="InterPro" id="IPR001938">
    <property type="entry name" value="Thaumatin"/>
</dbReference>
<evidence type="ECO:0000313" key="2">
    <source>
        <dbReference type="Proteomes" id="UP000614334"/>
    </source>
</evidence>
<dbReference type="Gene3D" id="2.60.110.10">
    <property type="entry name" value="Thaumatin"/>
    <property type="match status" value="1"/>
</dbReference>
<evidence type="ECO:0000313" key="1">
    <source>
        <dbReference type="EMBL" id="KAF8756085.1"/>
    </source>
</evidence>
<dbReference type="SUPFAM" id="SSF49870">
    <property type="entry name" value="Osmotin, thaumatin-like protein"/>
    <property type="match status" value="1"/>
</dbReference>
<sequence>MNGKPGGIRLIFCPLVGIGHKTQTGEGQGTPAAASLARVWAAQTSSRGLRDGGWDKIDTQRRAATLGVYEARRWRRSSRHGMRRSLSLGAHDSIGSSYTVMIDSTRSLEVLRQPPKDSRNLASNSTSIKSVNALGTSSIQPGTLTTALFELRNNMFVNIYTIFTVALAAVTVSANHAVSFTNNCGSSIRPIIKNTANGVTYTGPWLSKGQGSSSSWPSGIIVGQTNANQGNDCVGCTRLECDFANSNPSWHCCNLSRVAGFHVAMSFSWTGGGCKGATCKSASCPPSDAWVPGVDDGSSLRFCPAAGVGLKVTFCP</sequence>
<dbReference type="PROSITE" id="PS51367">
    <property type="entry name" value="THAUMATIN_2"/>
    <property type="match status" value="1"/>
</dbReference>
<protein>
    <submittedName>
        <fullName evidence="1">Structural constituent of cell wall</fullName>
    </submittedName>
</protein>
<gene>
    <name evidence="1" type="ORF">RHS01_04671</name>
</gene>
<dbReference type="Proteomes" id="UP000614334">
    <property type="component" value="Unassembled WGS sequence"/>
</dbReference>
<reference evidence="1" key="1">
    <citation type="submission" date="2020-09" db="EMBL/GenBank/DDBJ databases">
        <title>Comparative genome analyses of four rice-infecting Rhizoctonia solani isolates reveal extensive enrichment of homogalacturonan modification genes.</title>
        <authorList>
            <person name="Lee D.-Y."/>
            <person name="Jeon J."/>
            <person name="Kim K.-T."/>
            <person name="Cheong K."/>
            <person name="Song H."/>
            <person name="Choi G."/>
            <person name="Ko J."/>
            <person name="Opiyo S.O."/>
            <person name="Zuo S."/>
            <person name="Madhav S."/>
            <person name="Lee Y.-H."/>
            <person name="Wang G.-L."/>
        </authorList>
    </citation>
    <scope>NUCLEOTIDE SEQUENCE</scope>
    <source>
        <strain evidence="1">AG1-IA B2</strain>
    </source>
</reference>
<dbReference type="InterPro" id="IPR037176">
    <property type="entry name" value="Osmotin/thaumatin-like_sf"/>
</dbReference>
<dbReference type="EMBL" id="JACYCF010000007">
    <property type="protein sequence ID" value="KAF8756085.1"/>
    <property type="molecule type" value="Genomic_DNA"/>
</dbReference>
<dbReference type="AlphaFoldDB" id="A0A8H7IFD4"/>
<organism evidence="1 2">
    <name type="scientific">Rhizoctonia solani</name>
    <dbReference type="NCBI Taxonomy" id="456999"/>
    <lineage>
        <taxon>Eukaryota</taxon>
        <taxon>Fungi</taxon>
        <taxon>Dikarya</taxon>
        <taxon>Basidiomycota</taxon>
        <taxon>Agaricomycotina</taxon>
        <taxon>Agaricomycetes</taxon>
        <taxon>Cantharellales</taxon>
        <taxon>Ceratobasidiaceae</taxon>
        <taxon>Rhizoctonia</taxon>
    </lineage>
</organism>
<comment type="caution">
    <text evidence="1">The sequence shown here is derived from an EMBL/GenBank/DDBJ whole genome shotgun (WGS) entry which is preliminary data.</text>
</comment>
<proteinExistence type="predicted"/>
<accession>A0A8H7IFD4</accession>